<evidence type="ECO:0000256" key="1">
    <source>
        <dbReference type="ARBA" id="ARBA00000928"/>
    </source>
</evidence>
<comment type="similarity">
    <text evidence="4">Belongs to the PPR family. P subfamily.</text>
</comment>
<evidence type="ECO:0000256" key="12">
    <source>
        <dbReference type="ARBA" id="ARBA00022842"/>
    </source>
</evidence>
<keyword evidence="6" id="KW-0819">tRNA processing</keyword>
<dbReference type="Proteomes" id="UP000639772">
    <property type="component" value="Chromosome 1"/>
</dbReference>
<keyword evidence="7" id="KW-0540">Nuclease</keyword>
<dbReference type="EC" id="3.1.26.5" evidence="5"/>
<evidence type="ECO:0000313" key="21">
    <source>
        <dbReference type="Proteomes" id="UP000639772"/>
    </source>
</evidence>
<dbReference type="InterPro" id="IPR011990">
    <property type="entry name" value="TPR-like_helical_dom_sf"/>
</dbReference>
<dbReference type="GO" id="GO:0046872">
    <property type="term" value="F:metal ion binding"/>
    <property type="evidence" value="ECO:0007669"/>
    <property type="project" value="UniProtKB-KW"/>
</dbReference>
<comment type="subcellular location">
    <subcellularLocation>
        <location evidence="3">Mitochondrion</location>
    </subcellularLocation>
</comment>
<evidence type="ECO:0000256" key="9">
    <source>
        <dbReference type="ARBA" id="ARBA00022737"/>
    </source>
</evidence>
<dbReference type="Pfam" id="PF16953">
    <property type="entry name" value="PRORP"/>
    <property type="match status" value="1"/>
</dbReference>
<dbReference type="EMBL" id="JADCNM010000001">
    <property type="protein sequence ID" value="KAG0502644.1"/>
    <property type="molecule type" value="Genomic_DNA"/>
</dbReference>
<evidence type="ECO:0000256" key="6">
    <source>
        <dbReference type="ARBA" id="ARBA00022694"/>
    </source>
</evidence>
<sequence>MLAVISFHSSLFRLSAPIYSAITFAWRCRHQRTSLRHKPKHLSFTKSTNTSSPFSTFSPRSTEAPKLSKEARRKSPENILRRNLDRCSHFGDVAEALRLYDAARDASTPLSLHHYNVLLYLCSHPSASSSDADRALDIFRQMSRDGIEPNEATYSTLVRVAATRGDPDQAYEFIKTMLASGITPRLRTYSPALFGFCDIDDVDKAHELEDLMVTSGVAAEEPELAVLFRLNSRLGRGEDVYRLLHKLRLAVRKVSETTAEMIEGWFSSDAAAGVGVEDWDVEKVNEGVVEGGGGWHGQGWLGKGKWSVARSEMDSQGVCRRCRERMVCIDIDPRETEVFARSLAELACKKVAKADFARFQEWLDQHGPFDAVIDGANVGLNKQQEFSFFQLNSIANGIRRVSRSKKLPLIILHCSRVRGRLADVPRNTKLLESWRQAGALYSTPPGSNDDWYWLYAAVRFKCLVVTNDEMRDHLFALLGNNFFPRWKEKHQVRFTASCPGPTFYMPPPYSIVIQESREGSWHIPTIIGDDIDAPRQWICAKREKGIFSIEDSSPSIHRLAQLF</sequence>
<dbReference type="GO" id="GO:0005739">
    <property type="term" value="C:mitochondrion"/>
    <property type="evidence" value="ECO:0007669"/>
    <property type="project" value="UniProtKB-SubCell"/>
</dbReference>
<keyword evidence="8" id="KW-0479">Metal-binding</keyword>
<keyword evidence="15" id="KW-0464">Manganese</keyword>
<gene>
    <name evidence="20" type="ORF">HPP92_002716</name>
</gene>
<feature type="repeat" description="PPR" evidence="16">
    <location>
        <begin position="150"/>
        <end position="184"/>
    </location>
</feature>
<evidence type="ECO:0000256" key="2">
    <source>
        <dbReference type="ARBA" id="ARBA00001946"/>
    </source>
</evidence>
<evidence type="ECO:0000256" key="17">
    <source>
        <dbReference type="SAM" id="MobiDB-lite"/>
    </source>
</evidence>
<keyword evidence="13" id="KW-0809">Transit peptide</keyword>
<dbReference type="InterPro" id="IPR002885">
    <property type="entry name" value="PPR_rpt"/>
</dbReference>
<proteinExistence type="inferred from homology"/>
<keyword evidence="11" id="KW-0862">Zinc</keyword>
<comment type="cofactor">
    <cofactor evidence="2">
        <name>Mg(2+)</name>
        <dbReference type="ChEBI" id="CHEBI:18420"/>
    </cofactor>
</comment>
<keyword evidence="10" id="KW-0378">Hydrolase</keyword>
<dbReference type="AlphaFoldDB" id="A0A835VJ76"/>
<feature type="domain" description="PROP1-like PPR" evidence="19">
    <location>
        <begin position="70"/>
        <end position="272"/>
    </location>
</feature>
<dbReference type="InterPro" id="IPR033443">
    <property type="entry name" value="PROP1-like_PPR_dom"/>
</dbReference>
<name>A0A835VJ76_VANPL</name>
<dbReference type="GO" id="GO:0004526">
    <property type="term" value="F:ribonuclease P activity"/>
    <property type="evidence" value="ECO:0007669"/>
    <property type="project" value="UniProtKB-EC"/>
</dbReference>
<dbReference type="Gene3D" id="1.25.40.10">
    <property type="entry name" value="Tetratricopeptide repeat domain"/>
    <property type="match status" value="1"/>
</dbReference>
<dbReference type="InterPro" id="IPR031595">
    <property type="entry name" value="PRORP_C"/>
</dbReference>
<reference evidence="20 21" key="1">
    <citation type="journal article" date="2020" name="Nat. Food">
        <title>A phased Vanilla planifolia genome enables genetic improvement of flavour and production.</title>
        <authorList>
            <person name="Hasing T."/>
            <person name="Tang H."/>
            <person name="Brym M."/>
            <person name="Khazi F."/>
            <person name="Huang T."/>
            <person name="Chambers A.H."/>
        </authorList>
    </citation>
    <scope>NUCLEOTIDE SEQUENCE [LARGE SCALE GENOMIC DNA]</scope>
    <source>
        <tissue evidence="20">Leaf</tissue>
    </source>
</reference>
<dbReference type="FunFam" id="3.40.50.11980:FF:000002">
    <property type="entry name" value="Proteinaceous RNase P 2"/>
    <property type="match status" value="1"/>
</dbReference>
<evidence type="ECO:0000256" key="14">
    <source>
        <dbReference type="ARBA" id="ARBA00023128"/>
    </source>
</evidence>
<feature type="domain" description="PRORP" evidence="18">
    <location>
        <begin position="313"/>
        <end position="539"/>
    </location>
</feature>
<dbReference type="Gene3D" id="3.40.50.11980">
    <property type="match status" value="1"/>
</dbReference>
<evidence type="ECO:0000313" key="20">
    <source>
        <dbReference type="EMBL" id="KAG0502644.1"/>
    </source>
</evidence>
<keyword evidence="12" id="KW-0460">Magnesium</keyword>
<feature type="compositionally biased region" description="Basic and acidic residues" evidence="17">
    <location>
        <begin position="66"/>
        <end position="75"/>
    </location>
</feature>
<evidence type="ECO:0000256" key="5">
    <source>
        <dbReference type="ARBA" id="ARBA00012179"/>
    </source>
</evidence>
<evidence type="ECO:0000256" key="11">
    <source>
        <dbReference type="ARBA" id="ARBA00022833"/>
    </source>
</evidence>
<evidence type="ECO:0000256" key="3">
    <source>
        <dbReference type="ARBA" id="ARBA00004173"/>
    </source>
</evidence>
<evidence type="ECO:0000259" key="19">
    <source>
        <dbReference type="Pfam" id="PF17177"/>
    </source>
</evidence>
<dbReference type="GO" id="GO:0001682">
    <property type="term" value="P:tRNA 5'-leader removal"/>
    <property type="evidence" value="ECO:0007669"/>
    <property type="project" value="TreeGrafter"/>
</dbReference>
<feature type="compositionally biased region" description="Low complexity" evidence="17">
    <location>
        <begin position="44"/>
        <end position="62"/>
    </location>
</feature>
<evidence type="ECO:0000256" key="7">
    <source>
        <dbReference type="ARBA" id="ARBA00022722"/>
    </source>
</evidence>
<dbReference type="PANTHER" id="PTHR13547:SF1">
    <property type="entry name" value="MITOCHONDRIAL RIBONUCLEASE P CATALYTIC SUBUNIT"/>
    <property type="match status" value="1"/>
</dbReference>
<keyword evidence="14" id="KW-0496">Mitochondrion</keyword>
<evidence type="ECO:0000256" key="13">
    <source>
        <dbReference type="ARBA" id="ARBA00022946"/>
    </source>
</evidence>
<feature type="region of interest" description="Disordered" evidence="17">
    <location>
        <begin position="43"/>
        <end position="75"/>
    </location>
</feature>
<organism evidence="20 21">
    <name type="scientific">Vanilla planifolia</name>
    <name type="common">Vanilla</name>
    <dbReference type="NCBI Taxonomy" id="51239"/>
    <lineage>
        <taxon>Eukaryota</taxon>
        <taxon>Viridiplantae</taxon>
        <taxon>Streptophyta</taxon>
        <taxon>Embryophyta</taxon>
        <taxon>Tracheophyta</taxon>
        <taxon>Spermatophyta</taxon>
        <taxon>Magnoliopsida</taxon>
        <taxon>Liliopsida</taxon>
        <taxon>Asparagales</taxon>
        <taxon>Orchidaceae</taxon>
        <taxon>Vanilloideae</taxon>
        <taxon>Vanilleae</taxon>
        <taxon>Vanilla</taxon>
    </lineage>
</organism>
<protein>
    <recommendedName>
        <fullName evidence="5">ribonuclease P</fullName>
        <ecNumber evidence="5">3.1.26.5</ecNumber>
    </recommendedName>
</protein>
<evidence type="ECO:0000259" key="18">
    <source>
        <dbReference type="Pfam" id="PF16953"/>
    </source>
</evidence>
<dbReference type="Pfam" id="PF17177">
    <property type="entry name" value="PPR_long"/>
    <property type="match status" value="1"/>
</dbReference>
<evidence type="ECO:0000256" key="16">
    <source>
        <dbReference type="PROSITE-ProRule" id="PRU00708"/>
    </source>
</evidence>
<evidence type="ECO:0000256" key="10">
    <source>
        <dbReference type="ARBA" id="ARBA00022801"/>
    </source>
</evidence>
<evidence type="ECO:0000256" key="8">
    <source>
        <dbReference type="ARBA" id="ARBA00022723"/>
    </source>
</evidence>
<comment type="caution">
    <text evidence="20">The sequence shown here is derived from an EMBL/GenBank/DDBJ whole genome shotgun (WGS) entry which is preliminary data.</text>
</comment>
<evidence type="ECO:0000256" key="4">
    <source>
        <dbReference type="ARBA" id="ARBA00007626"/>
    </source>
</evidence>
<dbReference type="PROSITE" id="PS51375">
    <property type="entry name" value="PPR"/>
    <property type="match status" value="1"/>
</dbReference>
<dbReference type="OrthoDB" id="46913at2759"/>
<comment type="catalytic activity">
    <reaction evidence="1">
        <text>Endonucleolytic cleavage of RNA, removing 5'-extranucleotides from tRNA precursor.</text>
        <dbReference type="EC" id="3.1.26.5"/>
    </reaction>
</comment>
<keyword evidence="9" id="KW-0677">Repeat</keyword>
<evidence type="ECO:0000256" key="15">
    <source>
        <dbReference type="ARBA" id="ARBA00023211"/>
    </source>
</evidence>
<accession>A0A835VJ76</accession>
<dbReference type="PANTHER" id="PTHR13547">
    <property type="match status" value="1"/>
</dbReference>